<sequence length="134" mass="14625">MKLLLVLGLVTLAYAAYDDLPKVADPYEAPGTNPEGCPSKYAAIIVKTRTEIGTGSLHALATNIGRRVQSQFGAAHEVIVSKTSKIILNTHSNDTICREFNDASGLSFIVYPTPGNYNFNDNTIETFFENVEKQ</sequence>
<evidence type="ECO:0000256" key="1">
    <source>
        <dbReference type="SAM" id="SignalP"/>
    </source>
</evidence>
<keyword evidence="3" id="KW-1185">Reference proteome</keyword>
<accession>A0A9P1NB52</accession>
<evidence type="ECO:0000313" key="2">
    <source>
        <dbReference type="EMBL" id="CAI5454528.1"/>
    </source>
</evidence>
<dbReference type="AlphaFoldDB" id="A0A9P1NB52"/>
<keyword evidence="1" id="KW-0732">Signal</keyword>
<dbReference type="EMBL" id="CANHGI010000006">
    <property type="protein sequence ID" value="CAI5454528.1"/>
    <property type="molecule type" value="Genomic_DNA"/>
</dbReference>
<reference evidence="2" key="1">
    <citation type="submission" date="2022-11" db="EMBL/GenBank/DDBJ databases">
        <authorList>
            <person name="Kikuchi T."/>
        </authorList>
    </citation>
    <scope>NUCLEOTIDE SEQUENCE</scope>
    <source>
        <strain evidence="2">PS1010</strain>
    </source>
</reference>
<dbReference type="Proteomes" id="UP001152747">
    <property type="component" value="Unassembled WGS sequence"/>
</dbReference>
<name>A0A9P1NB52_9PELO</name>
<evidence type="ECO:0000313" key="3">
    <source>
        <dbReference type="Proteomes" id="UP001152747"/>
    </source>
</evidence>
<feature type="signal peptide" evidence="1">
    <location>
        <begin position="1"/>
        <end position="15"/>
    </location>
</feature>
<comment type="caution">
    <text evidence="2">The sequence shown here is derived from an EMBL/GenBank/DDBJ whole genome shotgun (WGS) entry which is preliminary data.</text>
</comment>
<proteinExistence type="predicted"/>
<protein>
    <recommendedName>
        <fullName evidence="4">Ground-like domain-containing protein</fullName>
    </recommendedName>
</protein>
<organism evidence="2 3">
    <name type="scientific">Caenorhabditis angaria</name>
    <dbReference type="NCBI Taxonomy" id="860376"/>
    <lineage>
        <taxon>Eukaryota</taxon>
        <taxon>Metazoa</taxon>
        <taxon>Ecdysozoa</taxon>
        <taxon>Nematoda</taxon>
        <taxon>Chromadorea</taxon>
        <taxon>Rhabditida</taxon>
        <taxon>Rhabditina</taxon>
        <taxon>Rhabditomorpha</taxon>
        <taxon>Rhabditoidea</taxon>
        <taxon>Rhabditidae</taxon>
        <taxon>Peloderinae</taxon>
        <taxon>Caenorhabditis</taxon>
    </lineage>
</organism>
<evidence type="ECO:0008006" key="4">
    <source>
        <dbReference type="Google" id="ProtNLM"/>
    </source>
</evidence>
<feature type="chain" id="PRO_5040368910" description="Ground-like domain-containing protein" evidence="1">
    <location>
        <begin position="16"/>
        <end position="134"/>
    </location>
</feature>
<gene>
    <name evidence="2" type="ORF">CAMP_LOCUS17165</name>
</gene>
<dbReference type="OrthoDB" id="5824580at2759"/>